<dbReference type="GO" id="GO:0042274">
    <property type="term" value="P:ribosomal small subunit biogenesis"/>
    <property type="evidence" value="ECO:0007669"/>
    <property type="project" value="UniProtKB-UniRule"/>
</dbReference>
<comment type="cofactor">
    <cofactor evidence="2">
        <name>Zn(2+)</name>
        <dbReference type="ChEBI" id="CHEBI:29105"/>
    </cofactor>
    <text evidence="2">Binds 1 zinc ion per subunit.</text>
</comment>
<dbReference type="PROSITE" id="PS50936">
    <property type="entry name" value="ENGC_GTPASE"/>
    <property type="match status" value="1"/>
</dbReference>
<comment type="subcellular location">
    <subcellularLocation>
        <location evidence="2">Cytoplasm</location>
    </subcellularLocation>
</comment>
<dbReference type="NCBIfam" id="TIGR00157">
    <property type="entry name" value="ribosome small subunit-dependent GTPase A"/>
    <property type="match status" value="1"/>
</dbReference>
<dbReference type="RefSeq" id="WP_138014817.1">
    <property type="nucleotide sequence ID" value="NZ_SULI01000002.1"/>
</dbReference>
<comment type="caution">
    <text evidence="4">The sequence shown here is derived from an EMBL/GenBank/DDBJ whole genome shotgun (WGS) entry which is preliminary data.</text>
</comment>
<dbReference type="GO" id="GO:0003924">
    <property type="term" value="F:GTPase activity"/>
    <property type="evidence" value="ECO:0007669"/>
    <property type="project" value="UniProtKB-UniRule"/>
</dbReference>
<dbReference type="PANTHER" id="PTHR32120">
    <property type="entry name" value="SMALL RIBOSOMAL SUBUNIT BIOGENESIS GTPASE RSGA"/>
    <property type="match status" value="1"/>
</dbReference>
<comment type="subunit">
    <text evidence="2">Monomer. Associates with 30S ribosomal subunit, binds 16S rRNA.</text>
</comment>
<evidence type="ECO:0000256" key="2">
    <source>
        <dbReference type="HAMAP-Rule" id="MF_01820"/>
    </source>
</evidence>
<sequence>MTLSLNDLGWAPFFSNQPHTHSTLTPFRIIEVHRDRLLGLGQTGSVSLVTPHGPTGSFAVGDWVLADPELRVQQLLERRTELSRRAGVGDTRLQLIAANVDVMFITSSCNADFKAARLERYLALAQGARCYPVVILTKADRCDDPERFRKTAEKLAPNLVVLTVNAHDASDLAEVAKWCPKGQTGVLLGSSGVGKTTLMNGLTAGTEATQSIREDDAKGRHTTTARTLRVMTNGGLLVDTPGIRSLRLTEPEDGLETVFSDLQDLAAQCKFNNCRHESEPGCAVRAACEAGTLAPERVERWRKLLRDEGREGESTSQFRARDKSFGKMVREVKRIKKGRKGY</sequence>
<evidence type="ECO:0000313" key="5">
    <source>
        <dbReference type="Proteomes" id="UP000306575"/>
    </source>
</evidence>
<feature type="binding site" evidence="2">
    <location>
        <position position="274"/>
    </location>
    <ligand>
        <name>Zn(2+)</name>
        <dbReference type="ChEBI" id="CHEBI:29105"/>
    </ligand>
</feature>
<dbReference type="OrthoDB" id="9809485at2"/>
<organism evidence="4 5">
    <name type="scientific">Shimia litoralis</name>
    <dbReference type="NCBI Taxonomy" id="420403"/>
    <lineage>
        <taxon>Bacteria</taxon>
        <taxon>Pseudomonadati</taxon>
        <taxon>Pseudomonadota</taxon>
        <taxon>Alphaproteobacteria</taxon>
        <taxon>Rhodobacterales</taxon>
        <taxon>Roseobacteraceae</taxon>
    </lineage>
</organism>
<feature type="binding site" evidence="2">
    <location>
        <position position="269"/>
    </location>
    <ligand>
        <name>Zn(2+)</name>
        <dbReference type="ChEBI" id="CHEBI:29105"/>
    </ligand>
</feature>
<comment type="similarity">
    <text evidence="2">Belongs to the TRAFAC class YlqF/YawG GTPase family. RsgA subfamily.</text>
</comment>
<dbReference type="InterPro" id="IPR004881">
    <property type="entry name" value="Ribosome_biogen_GTPase_RsgA"/>
</dbReference>
<dbReference type="EC" id="3.6.1.-" evidence="2"/>
<dbReference type="GO" id="GO:0005737">
    <property type="term" value="C:cytoplasm"/>
    <property type="evidence" value="ECO:0007669"/>
    <property type="project" value="UniProtKB-SubCell"/>
</dbReference>
<feature type="binding site" evidence="2">
    <location>
        <begin position="189"/>
        <end position="197"/>
    </location>
    <ligand>
        <name>GTP</name>
        <dbReference type="ChEBI" id="CHEBI:37565"/>
    </ligand>
</feature>
<dbReference type="Gene3D" id="1.10.40.50">
    <property type="entry name" value="Probable gtpase engc, domain 3"/>
    <property type="match status" value="1"/>
</dbReference>
<keyword evidence="5" id="KW-1185">Reference proteome</keyword>
<name>A0A4U7N836_9RHOB</name>
<keyword evidence="2" id="KW-0342">GTP-binding</keyword>
<keyword evidence="2" id="KW-0699">rRNA-binding</keyword>
<proteinExistence type="inferred from homology"/>
<keyword evidence="2" id="KW-0378">Hydrolase</keyword>
<dbReference type="CDD" id="cd01854">
    <property type="entry name" value="YjeQ_EngC"/>
    <property type="match status" value="1"/>
</dbReference>
<feature type="binding site" evidence="2">
    <location>
        <position position="276"/>
    </location>
    <ligand>
        <name>Zn(2+)</name>
        <dbReference type="ChEBI" id="CHEBI:29105"/>
    </ligand>
</feature>
<keyword evidence="2" id="KW-0862">Zinc</keyword>
<gene>
    <name evidence="2 4" type="primary">rsgA</name>
    <name evidence="4" type="ORF">FAP39_02580</name>
</gene>
<dbReference type="Pfam" id="PF03193">
    <property type="entry name" value="RsgA_GTPase"/>
    <property type="match status" value="1"/>
</dbReference>
<evidence type="ECO:0000256" key="1">
    <source>
        <dbReference type="ARBA" id="ARBA00022517"/>
    </source>
</evidence>
<dbReference type="Proteomes" id="UP000306575">
    <property type="component" value="Unassembled WGS sequence"/>
</dbReference>
<dbReference type="HAMAP" id="MF_01820">
    <property type="entry name" value="GTPase_RsgA"/>
    <property type="match status" value="1"/>
</dbReference>
<dbReference type="InterPro" id="IPR027417">
    <property type="entry name" value="P-loop_NTPase"/>
</dbReference>
<accession>A0A4U7N836</accession>
<keyword evidence="2" id="KW-0694">RNA-binding</keyword>
<feature type="binding site" evidence="2">
    <location>
        <begin position="137"/>
        <end position="140"/>
    </location>
    <ligand>
        <name>GTP</name>
        <dbReference type="ChEBI" id="CHEBI:37565"/>
    </ligand>
</feature>
<dbReference type="GO" id="GO:0019843">
    <property type="term" value="F:rRNA binding"/>
    <property type="evidence" value="ECO:0007669"/>
    <property type="project" value="UniProtKB-KW"/>
</dbReference>
<feature type="domain" description="EngC GTPase" evidence="3">
    <location>
        <begin position="98"/>
        <end position="244"/>
    </location>
</feature>
<evidence type="ECO:0000259" key="3">
    <source>
        <dbReference type="PROSITE" id="PS50936"/>
    </source>
</evidence>
<comment type="function">
    <text evidence="2">One of several proteins that assist in the late maturation steps of the functional core of the 30S ribosomal subunit. Helps release RbfA from mature subunits. May play a role in the assembly of ribosomal proteins into the subunit. Circularly permuted GTPase that catalyzes slow GTP hydrolysis, GTPase activity is stimulated by the 30S ribosomal subunit.</text>
</comment>
<keyword evidence="2" id="KW-0547">Nucleotide-binding</keyword>
<dbReference type="InterPro" id="IPR010914">
    <property type="entry name" value="RsgA_GTPase_dom"/>
</dbReference>
<keyword evidence="1 2" id="KW-0690">Ribosome biogenesis</keyword>
<dbReference type="GO" id="GO:0046872">
    <property type="term" value="F:metal ion binding"/>
    <property type="evidence" value="ECO:0007669"/>
    <property type="project" value="UniProtKB-KW"/>
</dbReference>
<protein>
    <recommendedName>
        <fullName evidence="2">Small ribosomal subunit biogenesis GTPase RsgA</fullName>
        <ecNumber evidence="2">3.6.1.-</ecNumber>
    </recommendedName>
</protein>
<dbReference type="AlphaFoldDB" id="A0A4U7N836"/>
<keyword evidence="2" id="KW-0963">Cytoplasm</keyword>
<feature type="binding site" evidence="2">
    <location>
        <position position="282"/>
    </location>
    <ligand>
        <name>Zn(2+)</name>
        <dbReference type="ChEBI" id="CHEBI:29105"/>
    </ligand>
</feature>
<dbReference type="EMBL" id="SULI01000002">
    <property type="protein sequence ID" value="TKZ22105.1"/>
    <property type="molecule type" value="Genomic_DNA"/>
</dbReference>
<dbReference type="Gene3D" id="3.40.50.300">
    <property type="entry name" value="P-loop containing nucleotide triphosphate hydrolases"/>
    <property type="match status" value="1"/>
</dbReference>
<evidence type="ECO:0000313" key="4">
    <source>
        <dbReference type="EMBL" id="TKZ22105.1"/>
    </source>
</evidence>
<keyword evidence="2" id="KW-0479">Metal-binding</keyword>
<dbReference type="SUPFAM" id="SSF52540">
    <property type="entry name" value="P-loop containing nucleoside triphosphate hydrolases"/>
    <property type="match status" value="1"/>
</dbReference>
<reference evidence="4 5" key="1">
    <citation type="submission" date="2019-04" db="EMBL/GenBank/DDBJ databases">
        <title>Genome sequence of Pelagicola litoralis CL-ES2.</title>
        <authorList>
            <person name="Cao J."/>
        </authorList>
    </citation>
    <scope>NUCLEOTIDE SEQUENCE [LARGE SCALE GENOMIC DNA]</scope>
    <source>
        <strain evidence="4 5">CL-ES2</strain>
    </source>
</reference>
<dbReference type="GO" id="GO:0005525">
    <property type="term" value="F:GTP binding"/>
    <property type="evidence" value="ECO:0007669"/>
    <property type="project" value="UniProtKB-UniRule"/>
</dbReference>
<dbReference type="PANTHER" id="PTHR32120:SF10">
    <property type="entry name" value="SMALL RIBOSOMAL SUBUNIT BIOGENESIS GTPASE RSGA"/>
    <property type="match status" value="1"/>
</dbReference>